<keyword evidence="15" id="KW-1185">Reference proteome</keyword>
<dbReference type="Pfam" id="PF13426">
    <property type="entry name" value="PAS_9"/>
    <property type="match status" value="1"/>
</dbReference>
<dbReference type="InterPro" id="IPR013656">
    <property type="entry name" value="PAS_4"/>
</dbReference>
<gene>
    <name evidence="14" type="ORF">DBT_1593</name>
</gene>
<dbReference type="CDD" id="cd00082">
    <property type="entry name" value="HisKA"/>
    <property type="match status" value="1"/>
</dbReference>
<dbReference type="SMART" id="SM00086">
    <property type="entry name" value="PAC"/>
    <property type="match status" value="1"/>
</dbReference>
<dbReference type="InterPro" id="IPR000014">
    <property type="entry name" value="PAS"/>
</dbReference>
<evidence type="ECO:0000259" key="12">
    <source>
        <dbReference type="PROSITE" id="PS50112"/>
    </source>
</evidence>
<dbReference type="STRING" id="1156395.DBT_1593"/>
<dbReference type="EMBL" id="MAGO01000007">
    <property type="protein sequence ID" value="OCC15107.1"/>
    <property type="molecule type" value="Genomic_DNA"/>
</dbReference>
<dbReference type="PRINTS" id="PR00344">
    <property type="entry name" value="BCTRLSENSOR"/>
</dbReference>
<proteinExistence type="predicted"/>
<dbReference type="InterPro" id="IPR036890">
    <property type="entry name" value="HATPase_C_sf"/>
</dbReference>
<evidence type="ECO:0000256" key="5">
    <source>
        <dbReference type="ARBA" id="ARBA00022741"/>
    </source>
</evidence>
<evidence type="ECO:0000259" key="11">
    <source>
        <dbReference type="PROSITE" id="PS50110"/>
    </source>
</evidence>
<dbReference type="PROSITE" id="PS50110">
    <property type="entry name" value="RESPONSE_REGULATORY"/>
    <property type="match status" value="1"/>
</dbReference>
<evidence type="ECO:0000256" key="4">
    <source>
        <dbReference type="ARBA" id="ARBA00022679"/>
    </source>
</evidence>
<dbReference type="SUPFAM" id="SSF47384">
    <property type="entry name" value="Homodimeric domain of signal transducing histidine kinase"/>
    <property type="match status" value="1"/>
</dbReference>
<evidence type="ECO:0000256" key="9">
    <source>
        <dbReference type="PROSITE-ProRule" id="PRU00169"/>
    </source>
</evidence>
<dbReference type="Pfam" id="PF00512">
    <property type="entry name" value="HisKA"/>
    <property type="match status" value="1"/>
</dbReference>
<evidence type="ECO:0000256" key="1">
    <source>
        <dbReference type="ARBA" id="ARBA00000085"/>
    </source>
</evidence>
<dbReference type="PROSITE" id="PS50112">
    <property type="entry name" value="PAS"/>
    <property type="match status" value="2"/>
</dbReference>
<dbReference type="SMART" id="SM00387">
    <property type="entry name" value="HATPase_c"/>
    <property type="match status" value="1"/>
</dbReference>
<reference evidence="14 15" key="1">
    <citation type="submission" date="2016-06" db="EMBL/GenBank/DDBJ databases">
        <title>Respiratory ammonification of nitrate coupled to the oxidation of elemental sulfur in deep-sea autotrophic thermophilic bacteria.</title>
        <authorList>
            <person name="Slobodkina G.B."/>
            <person name="Mardanov A.V."/>
            <person name="Ravin N.V."/>
            <person name="Frolova A.A."/>
            <person name="Viryasiv M.B."/>
            <person name="Chernyh N.A."/>
            <person name="Bonch-Osmolovskaya E.A."/>
            <person name="Slobodkin A.I."/>
        </authorList>
    </citation>
    <scope>NUCLEOTIDE SEQUENCE [LARGE SCALE GENOMIC DNA]</scope>
    <source>
        <strain evidence="14 15">S69</strain>
    </source>
</reference>
<dbReference type="InterPro" id="IPR000700">
    <property type="entry name" value="PAS-assoc_C"/>
</dbReference>
<keyword evidence="3 9" id="KW-0597">Phosphoprotein</keyword>
<dbReference type="PANTHER" id="PTHR43065:SF46">
    <property type="entry name" value="C4-DICARBOXYLATE TRANSPORT SENSOR PROTEIN DCTB"/>
    <property type="match status" value="1"/>
</dbReference>
<feature type="modified residue" description="4-aspartylphosphate" evidence="9">
    <location>
        <position position="591"/>
    </location>
</feature>
<dbReference type="SMART" id="SM00388">
    <property type="entry name" value="HisKA"/>
    <property type="match status" value="1"/>
</dbReference>
<keyword evidence="4" id="KW-0808">Transferase</keyword>
<dbReference type="CDD" id="cd00130">
    <property type="entry name" value="PAS"/>
    <property type="match status" value="1"/>
</dbReference>
<dbReference type="SUPFAM" id="SSF55874">
    <property type="entry name" value="ATPase domain of HSP90 chaperone/DNA topoisomerase II/histidine kinase"/>
    <property type="match status" value="1"/>
</dbReference>
<dbReference type="Gene3D" id="1.10.287.130">
    <property type="match status" value="1"/>
</dbReference>
<evidence type="ECO:0000256" key="2">
    <source>
        <dbReference type="ARBA" id="ARBA00012438"/>
    </source>
</evidence>
<evidence type="ECO:0000313" key="15">
    <source>
        <dbReference type="Proteomes" id="UP000093080"/>
    </source>
</evidence>
<dbReference type="GO" id="GO:0005524">
    <property type="term" value="F:ATP binding"/>
    <property type="evidence" value="ECO:0007669"/>
    <property type="project" value="UniProtKB-KW"/>
</dbReference>
<feature type="domain" description="Histidine kinase" evidence="10">
    <location>
        <begin position="291"/>
        <end position="513"/>
    </location>
</feature>
<dbReference type="SUPFAM" id="SSF52172">
    <property type="entry name" value="CheY-like"/>
    <property type="match status" value="1"/>
</dbReference>
<keyword evidence="8" id="KW-0902">Two-component regulatory system</keyword>
<dbReference type="InterPro" id="IPR004358">
    <property type="entry name" value="Sig_transdc_His_kin-like_C"/>
</dbReference>
<dbReference type="GO" id="GO:0000155">
    <property type="term" value="F:phosphorelay sensor kinase activity"/>
    <property type="evidence" value="ECO:0007669"/>
    <property type="project" value="InterPro"/>
</dbReference>
<evidence type="ECO:0000313" key="14">
    <source>
        <dbReference type="EMBL" id="OCC15107.1"/>
    </source>
</evidence>
<dbReference type="InterPro" id="IPR005467">
    <property type="entry name" value="His_kinase_dom"/>
</dbReference>
<dbReference type="PROSITE" id="PS50109">
    <property type="entry name" value="HIS_KIN"/>
    <property type="match status" value="1"/>
</dbReference>
<keyword evidence="7" id="KW-0067">ATP-binding</keyword>
<name>A0A1B9F579_9BACT</name>
<dbReference type="InterPro" id="IPR011006">
    <property type="entry name" value="CheY-like_superfamily"/>
</dbReference>
<dbReference type="Gene3D" id="3.30.450.20">
    <property type="entry name" value="PAS domain"/>
    <property type="match status" value="2"/>
</dbReference>
<dbReference type="InterPro" id="IPR036097">
    <property type="entry name" value="HisK_dim/P_sf"/>
</dbReference>
<dbReference type="SMART" id="SM00091">
    <property type="entry name" value="PAS"/>
    <property type="match status" value="2"/>
</dbReference>
<dbReference type="PANTHER" id="PTHR43065">
    <property type="entry name" value="SENSOR HISTIDINE KINASE"/>
    <property type="match status" value="1"/>
</dbReference>
<dbReference type="Pfam" id="PF02518">
    <property type="entry name" value="HATPase_c"/>
    <property type="match status" value="1"/>
</dbReference>
<keyword evidence="6 14" id="KW-0418">Kinase</keyword>
<comment type="caution">
    <text evidence="14">The sequence shown here is derived from an EMBL/GenBank/DDBJ whole genome shotgun (WGS) entry which is preliminary data.</text>
</comment>
<comment type="catalytic activity">
    <reaction evidence="1">
        <text>ATP + protein L-histidine = ADP + protein N-phospho-L-histidine.</text>
        <dbReference type="EC" id="2.7.13.3"/>
    </reaction>
</comment>
<feature type="domain" description="Response regulatory" evidence="11">
    <location>
        <begin position="540"/>
        <end position="656"/>
    </location>
</feature>
<protein>
    <recommendedName>
        <fullName evidence="2">histidine kinase</fullName>
        <ecNumber evidence="2">2.7.13.3</ecNumber>
    </recommendedName>
</protein>
<dbReference type="InterPro" id="IPR003594">
    <property type="entry name" value="HATPase_dom"/>
</dbReference>
<dbReference type="Pfam" id="PF00072">
    <property type="entry name" value="Response_reg"/>
    <property type="match status" value="1"/>
</dbReference>
<evidence type="ECO:0000259" key="13">
    <source>
        <dbReference type="PROSITE" id="PS50113"/>
    </source>
</evidence>
<keyword evidence="5" id="KW-0547">Nucleotide-binding</keyword>
<evidence type="ECO:0000256" key="6">
    <source>
        <dbReference type="ARBA" id="ARBA00022777"/>
    </source>
</evidence>
<dbReference type="InterPro" id="IPR001610">
    <property type="entry name" value="PAC"/>
</dbReference>
<sequence length="667" mass="74270">MNTSHGDDFLFGVIEDVTCKKEAELALINSYERYRMIFEHSPIGIGCFDRTGKIVDCNQYLADLLKVKRDQLIGFNALSSYNPILRGMLKRTLRGEFPKYTGPYTSTISREQVYISATGIPIKDDNERVIAAIALVENMEERRGLELSLRKERDFTNAALESANILLVIADSSGNIQKINRVVAEITKRSESELVGKKIWEVLIQKSDKAAMQKAFSVALTFDKAGPIEINCETKNGAIINVSWTLTSLIDDNNAVDAIVCTGVDITERRKLESQLRTAQKMEAIGRLAGGIAHEFNNLLMAILGQCELLLMDISEEAQLRKKVMAIQKTAKRASKITRNLLAFSKKAPIALGPINLNTVANEVVALLKGWEEDGIKVSIETPSEKLVALADKDLLCQALINILSNAKDSMPNGGSIIIETGKKQFFQDEADRLQLTPGEYCYFKIRDFGCGMSREVLERAFEPFFTTKPFGEGKGLGLFLVHGIAKQLGGKVFIESSVGYGTSVYFYVPAIHEDMDILPNPDGEKVLFNPQPKDFSNLTILLVEDEDMIRETLAGHLESLGARVIKTRLGEEAINILRYSEYEPDLLIADLALLGMDGKRLLKEARAFYPELPGIIISGYPIDIAMDVDLDPELTMFLKKPFSVHDLTRAIKEILSQKLFRYCSSN</sequence>
<dbReference type="PROSITE" id="PS50113">
    <property type="entry name" value="PAC"/>
    <property type="match status" value="1"/>
</dbReference>
<dbReference type="NCBIfam" id="TIGR00229">
    <property type="entry name" value="sensory_box"/>
    <property type="match status" value="2"/>
</dbReference>
<dbReference type="Gene3D" id="3.30.565.10">
    <property type="entry name" value="Histidine kinase-like ATPase, C-terminal domain"/>
    <property type="match status" value="1"/>
</dbReference>
<dbReference type="Proteomes" id="UP000093080">
    <property type="component" value="Unassembled WGS sequence"/>
</dbReference>
<dbReference type="InterPro" id="IPR035965">
    <property type="entry name" value="PAS-like_dom_sf"/>
</dbReference>
<dbReference type="AlphaFoldDB" id="A0A1B9F579"/>
<feature type="domain" description="PAS" evidence="12">
    <location>
        <begin position="30"/>
        <end position="74"/>
    </location>
</feature>
<dbReference type="EC" id="2.7.13.3" evidence="2"/>
<feature type="domain" description="PAC" evidence="13">
    <location>
        <begin position="226"/>
        <end position="278"/>
    </location>
</feature>
<dbReference type="SMART" id="SM00448">
    <property type="entry name" value="REC"/>
    <property type="match status" value="1"/>
</dbReference>
<dbReference type="SUPFAM" id="SSF55785">
    <property type="entry name" value="PYP-like sensor domain (PAS domain)"/>
    <property type="match status" value="2"/>
</dbReference>
<evidence type="ECO:0000256" key="8">
    <source>
        <dbReference type="ARBA" id="ARBA00023012"/>
    </source>
</evidence>
<dbReference type="Gene3D" id="3.40.50.2300">
    <property type="match status" value="1"/>
</dbReference>
<feature type="domain" description="PAS" evidence="12">
    <location>
        <begin position="152"/>
        <end position="223"/>
    </location>
</feature>
<evidence type="ECO:0000256" key="7">
    <source>
        <dbReference type="ARBA" id="ARBA00022840"/>
    </source>
</evidence>
<evidence type="ECO:0000259" key="10">
    <source>
        <dbReference type="PROSITE" id="PS50109"/>
    </source>
</evidence>
<accession>A0A1B9F579</accession>
<dbReference type="Pfam" id="PF08448">
    <property type="entry name" value="PAS_4"/>
    <property type="match status" value="1"/>
</dbReference>
<evidence type="ECO:0000256" key="3">
    <source>
        <dbReference type="ARBA" id="ARBA00022553"/>
    </source>
</evidence>
<dbReference type="InterPro" id="IPR003661">
    <property type="entry name" value="HisK_dim/P_dom"/>
</dbReference>
<organism evidence="14 15">
    <name type="scientific">Dissulfuribacter thermophilus</name>
    <dbReference type="NCBI Taxonomy" id="1156395"/>
    <lineage>
        <taxon>Bacteria</taxon>
        <taxon>Pseudomonadati</taxon>
        <taxon>Thermodesulfobacteriota</taxon>
        <taxon>Dissulfuribacteria</taxon>
        <taxon>Dissulfuribacterales</taxon>
        <taxon>Dissulfuribacteraceae</taxon>
        <taxon>Dissulfuribacter</taxon>
    </lineage>
</organism>
<dbReference type="InterPro" id="IPR001789">
    <property type="entry name" value="Sig_transdc_resp-reg_receiver"/>
</dbReference>